<feature type="compositionally biased region" description="Polar residues" evidence="1">
    <location>
        <begin position="30"/>
        <end position="40"/>
    </location>
</feature>
<dbReference type="AlphaFoldDB" id="A0AA47FK06"/>
<accession>A0AA47FK06</accession>
<gene>
    <name evidence="2" type="ORF">OFA60_03820</name>
</gene>
<organism evidence="2 3">
    <name type="scientific">Actinomyces naeslundii</name>
    <dbReference type="NCBI Taxonomy" id="1655"/>
    <lineage>
        <taxon>Bacteria</taxon>
        <taxon>Bacillati</taxon>
        <taxon>Actinomycetota</taxon>
        <taxon>Actinomycetes</taxon>
        <taxon>Actinomycetales</taxon>
        <taxon>Actinomycetaceae</taxon>
        <taxon>Actinomyces</taxon>
    </lineage>
</organism>
<reference evidence="2" key="1">
    <citation type="submission" date="2022-11" db="EMBL/GenBank/DDBJ databases">
        <title>Dental biofilm bacteria. Genome sequencing and assembly.</title>
        <authorList>
            <person name="Robertsson C."/>
        </authorList>
    </citation>
    <scope>NUCLEOTIDE SEQUENCE</scope>
    <source>
        <strain evidence="2">CW</strain>
    </source>
</reference>
<proteinExistence type="predicted"/>
<dbReference type="PROSITE" id="PS51257">
    <property type="entry name" value="PROKAR_LIPOPROTEIN"/>
    <property type="match status" value="1"/>
</dbReference>
<evidence type="ECO:0000313" key="2">
    <source>
        <dbReference type="EMBL" id="WAL43696.1"/>
    </source>
</evidence>
<sequence length="474" mass="50951">MRRRTFLTTLGTATGTGLCVGLAGGCSATHPKNASSNSGSPDAAVPTPPTPTATPAAFGAEPLWPPPGAIDEGKANEGNDCWVYCARNQYLTGSIVTDHLPGIGLVDIAPVVVDLGGPTTYVIHFGDSTDDFRTTAVTLEQTRGSMTPSADQTRSEATALAIGPSVLDDEYAYFVVCTAQQGGRVLSEAPLTLLKVQLVNGEIVGKATLTDKFNPGRLKSSRDDTAYTELNYFVENTGGRLHLSSDGTSLMFTIGANPYLALRLSKDDLTVQFDAHSIFEDTCENTLGAEAIYNATQVVTLIDGTSHKIPREYTPGFVTGRWLYMGKYNDNSSRATAMRNLDTGEDIQITDHPELSGPYSTAIISDEYCVTKQLDTIDVRRPGSTTSTLTVQHNNINSGITHKNTLFFTVGYPHKEVHLMNLDTGDTVKVLQLKKNQHEHVSAVTPYGMSNGYVFYPATEWMTGSKSPSPSKSS</sequence>
<dbReference type="RefSeq" id="WP_128830986.1">
    <property type="nucleotide sequence ID" value="NZ_CP113787.1"/>
</dbReference>
<dbReference type="EMBL" id="CP113787">
    <property type="protein sequence ID" value="WAL43696.1"/>
    <property type="molecule type" value="Genomic_DNA"/>
</dbReference>
<evidence type="ECO:0008006" key="4">
    <source>
        <dbReference type="Google" id="ProtNLM"/>
    </source>
</evidence>
<dbReference type="SUPFAM" id="SSF63825">
    <property type="entry name" value="YWTD domain"/>
    <property type="match status" value="1"/>
</dbReference>
<protein>
    <recommendedName>
        <fullName evidence="4">Lipoprotein</fullName>
    </recommendedName>
</protein>
<evidence type="ECO:0000256" key="1">
    <source>
        <dbReference type="SAM" id="MobiDB-lite"/>
    </source>
</evidence>
<evidence type="ECO:0000313" key="3">
    <source>
        <dbReference type="Proteomes" id="UP001163127"/>
    </source>
</evidence>
<feature type="region of interest" description="Disordered" evidence="1">
    <location>
        <begin position="30"/>
        <end position="72"/>
    </location>
</feature>
<dbReference type="Proteomes" id="UP001163127">
    <property type="component" value="Chromosome"/>
</dbReference>
<name>A0AA47FK06_ACTNA</name>